<dbReference type="NCBIfam" id="TIGR01037">
    <property type="entry name" value="pyrD_sub1_fam"/>
    <property type="match status" value="1"/>
</dbReference>
<dbReference type="OrthoDB" id="9794954at2"/>
<evidence type="ECO:0000256" key="2">
    <source>
        <dbReference type="ARBA" id="ARBA00004725"/>
    </source>
</evidence>
<reference evidence="11 12" key="1">
    <citation type="submission" date="2017-11" db="EMBL/GenBank/DDBJ databases">
        <title>Draft genome of actinobacteria isolated from guarana (Paullinia cupana (Mart.) Ducke.</title>
        <authorList>
            <person name="Siqueira K.A."/>
            <person name="Liotti R.G."/>
            <person name="Mendes T.A.O."/>
            <person name="Soares M.A."/>
        </authorList>
    </citation>
    <scope>NUCLEOTIDE SEQUENCE [LARGE SCALE GENOMIC DNA]</scope>
    <source>
        <strain evidence="11 12">193</strain>
    </source>
</reference>
<dbReference type="PANTHER" id="PTHR48109">
    <property type="entry name" value="DIHYDROOROTATE DEHYDROGENASE (QUINONE), MITOCHONDRIAL-RELATED"/>
    <property type="match status" value="1"/>
</dbReference>
<dbReference type="InterPro" id="IPR005720">
    <property type="entry name" value="Dihydroorotate_DH_cat"/>
</dbReference>
<comment type="function">
    <text evidence="9">Catalyzes the conversion of dihydroorotate to orotate.</text>
</comment>
<comment type="pathway">
    <text evidence="2 9">Pyrimidine metabolism; UMP biosynthesis via de novo pathway.</text>
</comment>
<keyword evidence="12" id="KW-1185">Reference proteome</keyword>
<dbReference type="InterPro" id="IPR049622">
    <property type="entry name" value="Dihydroorotate_DH_I"/>
</dbReference>
<keyword evidence="4 9" id="KW-0963">Cytoplasm</keyword>
<feature type="binding site" evidence="9">
    <location>
        <position position="199"/>
    </location>
    <ligand>
        <name>FMN</name>
        <dbReference type="ChEBI" id="CHEBI:58210"/>
    </ligand>
</feature>
<feature type="binding site" evidence="9">
    <location>
        <position position="27"/>
    </location>
    <ligand>
        <name>FMN</name>
        <dbReference type="ChEBI" id="CHEBI:58210"/>
    </ligand>
</feature>
<keyword evidence="5 9" id="KW-0285">Flavoprotein</keyword>
<comment type="caution">
    <text evidence="11">The sequence shown here is derived from an EMBL/GenBank/DDBJ whole genome shotgun (WGS) entry which is preliminary data.</text>
</comment>
<evidence type="ECO:0000256" key="7">
    <source>
        <dbReference type="ARBA" id="ARBA00022975"/>
    </source>
</evidence>
<feature type="binding site" evidence="9">
    <location>
        <position position="173"/>
    </location>
    <ligand>
        <name>FMN</name>
        <dbReference type="ChEBI" id="CHEBI:58210"/>
    </ligand>
</feature>
<dbReference type="GO" id="GO:0006207">
    <property type="term" value="P:'de novo' pyrimidine nucleobase biosynthetic process"/>
    <property type="evidence" value="ECO:0007669"/>
    <property type="project" value="TreeGrafter"/>
</dbReference>
<dbReference type="EMBL" id="PENI01000021">
    <property type="protein sequence ID" value="RMB82672.1"/>
    <property type="molecule type" value="Genomic_DNA"/>
</dbReference>
<feature type="binding site" evidence="9">
    <location>
        <position position="51"/>
    </location>
    <ligand>
        <name>substrate</name>
    </ligand>
</feature>
<feature type="binding site" evidence="9">
    <location>
        <begin position="51"/>
        <end position="52"/>
    </location>
    <ligand>
        <name>FMN</name>
        <dbReference type="ChEBI" id="CHEBI:58210"/>
    </ligand>
</feature>
<dbReference type="SUPFAM" id="SSF51395">
    <property type="entry name" value="FMN-linked oxidoreductases"/>
    <property type="match status" value="1"/>
</dbReference>
<dbReference type="Pfam" id="PF01180">
    <property type="entry name" value="DHO_dh"/>
    <property type="match status" value="1"/>
</dbReference>
<protein>
    <recommendedName>
        <fullName evidence="9">Dihydroorotate dehydrogenase</fullName>
        <shortName evidence="9">DHOD</shortName>
        <shortName evidence="9">DHODase</shortName>
        <shortName evidence="9">DHOdehase</shortName>
        <ecNumber evidence="9">1.3.-.-</ecNumber>
    </recommendedName>
</protein>
<dbReference type="GO" id="GO:0004152">
    <property type="term" value="F:dihydroorotate dehydrogenase activity"/>
    <property type="evidence" value="ECO:0007669"/>
    <property type="project" value="UniProtKB-UniRule"/>
</dbReference>
<feature type="binding site" evidence="9">
    <location>
        <begin position="252"/>
        <end position="253"/>
    </location>
    <ligand>
        <name>FMN</name>
        <dbReference type="ChEBI" id="CHEBI:58210"/>
    </ligand>
</feature>
<dbReference type="InterPro" id="IPR050074">
    <property type="entry name" value="DHO_dehydrogenase"/>
</dbReference>
<evidence type="ECO:0000256" key="4">
    <source>
        <dbReference type="ARBA" id="ARBA00022490"/>
    </source>
</evidence>
<keyword evidence="8 9" id="KW-0560">Oxidoreductase</keyword>
<evidence type="ECO:0000256" key="9">
    <source>
        <dbReference type="HAMAP-Rule" id="MF_00224"/>
    </source>
</evidence>
<keyword evidence="7 9" id="KW-0665">Pyrimidine biosynthesis</keyword>
<dbReference type="NCBIfam" id="NF005574">
    <property type="entry name" value="PRK07259.1"/>
    <property type="match status" value="1"/>
</dbReference>
<dbReference type="CDD" id="cd04740">
    <property type="entry name" value="DHOD_1B_like"/>
    <property type="match status" value="1"/>
</dbReference>
<evidence type="ECO:0000256" key="5">
    <source>
        <dbReference type="ARBA" id="ARBA00022630"/>
    </source>
</evidence>
<feature type="binding site" evidence="9">
    <location>
        <position position="134"/>
    </location>
    <ligand>
        <name>FMN</name>
        <dbReference type="ChEBI" id="CHEBI:58210"/>
    </ligand>
</feature>
<feature type="active site" description="Nucleophile" evidence="9">
    <location>
        <position position="137"/>
    </location>
</feature>
<comment type="caution">
    <text evidence="9">Lacks conserved residue(s) required for the propagation of feature annotation.</text>
</comment>
<comment type="similarity">
    <text evidence="3 9">Belongs to the dihydroorotate dehydrogenase family. Type 1 subfamily.</text>
</comment>
<organism evidence="11 12">
    <name type="scientific">Streptomyces shenzhenensis</name>
    <dbReference type="NCBI Taxonomy" id="943815"/>
    <lineage>
        <taxon>Bacteria</taxon>
        <taxon>Bacillati</taxon>
        <taxon>Actinomycetota</taxon>
        <taxon>Actinomycetes</taxon>
        <taxon>Kitasatosporales</taxon>
        <taxon>Streptomycetaceae</taxon>
        <taxon>Streptomyces</taxon>
    </lineage>
</organism>
<dbReference type="AlphaFoldDB" id="A0A3M0I381"/>
<evidence type="ECO:0000256" key="3">
    <source>
        <dbReference type="ARBA" id="ARBA00008008"/>
    </source>
</evidence>
<comment type="cofactor">
    <cofactor evidence="9">
        <name>FMN</name>
        <dbReference type="ChEBI" id="CHEBI:58210"/>
    </cofactor>
    <text evidence="9">Binds 1 FMN per subunit.</text>
</comment>
<gene>
    <name evidence="9" type="primary">pyrD</name>
    <name evidence="11" type="ORF">CTZ28_28410</name>
</gene>
<dbReference type="Proteomes" id="UP000270471">
    <property type="component" value="Unassembled WGS sequence"/>
</dbReference>
<dbReference type="UniPathway" id="UPA00070"/>
<comment type="catalytic activity">
    <reaction evidence="9">
        <text>(S)-dihydroorotate + A = orotate + AH2</text>
        <dbReference type="Rhea" id="RHEA:18073"/>
        <dbReference type="ChEBI" id="CHEBI:13193"/>
        <dbReference type="ChEBI" id="CHEBI:17499"/>
        <dbReference type="ChEBI" id="CHEBI:30839"/>
        <dbReference type="ChEBI" id="CHEBI:30864"/>
    </reaction>
</comment>
<dbReference type="HAMAP" id="MF_00224">
    <property type="entry name" value="DHO_dh_type1"/>
    <property type="match status" value="1"/>
</dbReference>
<dbReference type="InterPro" id="IPR013785">
    <property type="entry name" value="Aldolase_TIM"/>
</dbReference>
<dbReference type="InterPro" id="IPR012135">
    <property type="entry name" value="Dihydroorotate_DH_1_2"/>
</dbReference>
<feature type="binding site" evidence="9">
    <location>
        <begin position="274"/>
        <end position="275"/>
    </location>
    <ligand>
        <name>FMN</name>
        <dbReference type="ChEBI" id="CHEBI:58210"/>
    </ligand>
</feature>
<dbReference type="Gene3D" id="3.20.20.70">
    <property type="entry name" value="Aldolase class I"/>
    <property type="match status" value="1"/>
</dbReference>
<dbReference type="PIRSF" id="PIRSF000164">
    <property type="entry name" value="DHO_oxidase"/>
    <property type="match status" value="1"/>
</dbReference>
<evidence type="ECO:0000313" key="12">
    <source>
        <dbReference type="Proteomes" id="UP000270471"/>
    </source>
</evidence>
<evidence type="ECO:0000256" key="1">
    <source>
        <dbReference type="ARBA" id="ARBA00004496"/>
    </source>
</evidence>
<accession>A0A3M0I381</accession>
<evidence type="ECO:0000259" key="10">
    <source>
        <dbReference type="Pfam" id="PF01180"/>
    </source>
</evidence>
<dbReference type="GO" id="GO:0005737">
    <property type="term" value="C:cytoplasm"/>
    <property type="evidence" value="ECO:0007669"/>
    <property type="project" value="UniProtKB-SubCell"/>
</dbReference>
<dbReference type="PANTHER" id="PTHR48109:SF1">
    <property type="entry name" value="DIHYDROOROTATE DEHYDROGENASE (FUMARATE)"/>
    <property type="match status" value="1"/>
</dbReference>
<comment type="subcellular location">
    <subcellularLocation>
        <location evidence="1 9">Cytoplasm</location>
    </subcellularLocation>
</comment>
<evidence type="ECO:0000313" key="11">
    <source>
        <dbReference type="EMBL" id="RMB82672.1"/>
    </source>
</evidence>
<proteinExistence type="inferred from homology"/>
<dbReference type="EC" id="1.3.-.-" evidence="9"/>
<dbReference type="RefSeq" id="WP_121892587.1">
    <property type="nucleotide sequence ID" value="NZ_PENI01000021.1"/>
</dbReference>
<sequence length="317" mass="33271">MTLHPDDVDLTTDLAGLRLSTPLVLASGTAMYGREISTFLNLAETGAIATKSVLARPWPGLPPARAATTPAGMLNSIGLQGEGIRTLLDEHLPWLAKQGATTLVSIAGHSIDEYATCAKAIAEHHQPVDTLEINISCPNVEDQDRVFARNPDAAARVVAAVRTVLPHTRITAKLSPDVADITEIARACVDAGADALSLINTLLGAAIHPRTLRPTLSHTFGGLSGPAIKPVAVRCIWQVHQALPHIPVLGGGGVRRGQDALDLTAAGASAVSIGTVNFEEPDAAVRITAELRTLLASHGIARYRDAIGVAHRPLEPR</sequence>
<feature type="binding site" evidence="9">
    <location>
        <position position="134"/>
    </location>
    <ligand>
        <name>substrate</name>
    </ligand>
</feature>
<name>A0A3M0I381_9ACTN</name>
<evidence type="ECO:0000256" key="6">
    <source>
        <dbReference type="ARBA" id="ARBA00022643"/>
    </source>
</evidence>
<feature type="binding site" evidence="9">
    <location>
        <begin position="200"/>
        <end position="201"/>
    </location>
    <ligand>
        <name>substrate</name>
    </ligand>
</feature>
<dbReference type="GO" id="GO:0044205">
    <property type="term" value="P:'de novo' UMP biosynthetic process"/>
    <property type="evidence" value="ECO:0007669"/>
    <property type="project" value="UniProtKB-UniRule"/>
</dbReference>
<feature type="binding site" evidence="9">
    <location>
        <begin position="75"/>
        <end position="79"/>
    </location>
    <ligand>
        <name>substrate</name>
    </ligand>
</feature>
<keyword evidence="6 9" id="KW-0288">FMN</keyword>
<evidence type="ECO:0000256" key="8">
    <source>
        <dbReference type="ARBA" id="ARBA00023002"/>
    </source>
</evidence>
<feature type="domain" description="Dihydroorotate dehydrogenase catalytic" evidence="10">
    <location>
        <begin position="10"/>
        <end position="295"/>
    </location>
</feature>
<dbReference type="InterPro" id="IPR033888">
    <property type="entry name" value="DHOD_1B"/>
</dbReference>
<feature type="binding site" evidence="9">
    <location>
        <position position="225"/>
    </location>
    <ligand>
        <name>FMN</name>
        <dbReference type="ChEBI" id="CHEBI:58210"/>
    </ligand>
</feature>
<dbReference type="InterPro" id="IPR024920">
    <property type="entry name" value="Dihydroorotate_DH_1"/>
</dbReference>